<evidence type="ECO:0000313" key="3">
    <source>
        <dbReference type="EMBL" id="SBT41371.1"/>
    </source>
</evidence>
<reference evidence="2" key="1">
    <citation type="submission" date="2016-05" db="EMBL/GenBank/DDBJ databases">
        <authorList>
            <person name="Lavstsen T."/>
            <person name="Jespersen J.S."/>
        </authorList>
    </citation>
    <scope>NUCLEOTIDE SEQUENCE [LARGE SCALE GENOMIC DNA]</scope>
</reference>
<feature type="compositionally biased region" description="Basic residues" evidence="1">
    <location>
        <begin position="11"/>
        <end position="26"/>
    </location>
</feature>
<keyword evidence="5" id="KW-1185">Reference proteome</keyword>
<reference evidence="4 5" key="2">
    <citation type="submission" date="2016-05" db="EMBL/GenBank/DDBJ databases">
        <authorList>
            <person name="Naeem Raeece"/>
        </authorList>
    </citation>
    <scope>NUCLEOTIDE SEQUENCE [LARGE SCALE GENOMIC DNA]</scope>
</reference>
<organism evidence="2 5">
    <name type="scientific">Plasmodium ovale wallikeri</name>
    <dbReference type="NCBI Taxonomy" id="864142"/>
    <lineage>
        <taxon>Eukaryota</taxon>
        <taxon>Sar</taxon>
        <taxon>Alveolata</taxon>
        <taxon>Apicomplexa</taxon>
        <taxon>Aconoidasida</taxon>
        <taxon>Haemosporida</taxon>
        <taxon>Plasmodiidae</taxon>
        <taxon>Plasmodium</taxon>
        <taxon>Plasmodium (Plasmodium)</taxon>
    </lineage>
</organism>
<evidence type="ECO:0000313" key="2">
    <source>
        <dbReference type="EMBL" id="SBT41049.1"/>
    </source>
</evidence>
<feature type="compositionally biased region" description="Polar residues" evidence="1">
    <location>
        <begin position="1"/>
        <end position="10"/>
    </location>
</feature>
<evidence type="ECO:0000256" key="1">
    <source>
        <dbReference type="SAM" id="MobiDB-lite"/>
    </source>
</evidence>
<sequence>MSNTKVNQISWKKKKLKKYKKKKKKRKGDDKKGDSGKRVYWRHTAILRINSKEKIEIIRHVLTCMLSLIRTRPYVSKSVNLWKMPLQLNTVTAP</sequence>
<name>A0A1A8ZAQ1_PLAOA</name>
<dbReference type="Proteomes" id="UP000078550">
    <property type="component" value="Unassembled WGS sequence"/>
</dbReference>
<dbReference type="EMBL" id="FLRE01000157">
    <property type="protein sequence ID" value="SBT41371.1"/>
    <property type="molecule type" value="Genomic_DNA"/>
</dbReference>
<proteinExistence type="predicted"/>
<evidence type="ECO:0000313" key="5">
    <source>
        <dbReference type="Proteomes" id="UP000078555"/>
    </source>
</evidence>
<evidence type="ECO:0000313" key="4">
    <source>
        <dbReference type="Proteomes" id="UP000078550"/>
    </source>
</evidence>
<accession>A0A1A8ZAQ1</accession>
<dbReference type="AlphaFoldDB" id="A0A1A8ZAQ1"/>
<feature type="region of interest" description="Disordered" evidence="1">
    <location>
        <begin position="1"/>
        <end position="36"/>
    </location>
</feature>
<dbReference type="Proteomes" id="UP000078555">
    <property type="component" value="Unassembled WGS sequence"/>
</dbReference>
<gene>
    <name evidence="2" type="ORF">POVWA1_043240</name>
    <name evidence="3" type="ORF">POVWA2_041690</name>
</gene>
<dbReference type="EMBL" id="FLRD01000117">
    <property type="protein sequence ID" value="SBT41049.1"/>
    <property type="molecule type" value="Genomic_DNA"/>
</dbReference>
<protein>
    <submittedName>
        <fullName evidence="2">Uncharacterized protein</fullName>
    </submittedName>
</protein>
<feature type="compositionally biased region" description="Basic and acidic residues" evidence="1">
    <location>
        <begin position="27"/>
        <end position="36"/>
    </location>
</feature>